<protein>
    <submittedName>
        <fullName evidence="2">Uncharacterized protein</fullName>
    </submittedName>
</protein>
<feature type="region of interest" description="Disordered" evidence="1">
    <location>
        <begin position="1"/>
        <end position="49"/>
    </location>
</feature>
<feature type="compositionally biased region" description="Polar residues" evidence="1">
    <location>
        <begin position="19"/>
        <end position="33"/>
    </location>
</feature>
<comment type="caution">
    <text evidence="2">The sequence shown here is derived from an EMBL/GenBank/DDBJ whole genome shotgun (WGS) entry which is preliminary data.</text>
</comment>
<dbReference type="EMBL" id="ASPP01013988">
    <property type="protein sequence ID" value="ETO19135.1"/>
    <property type="molecule type" value="Genomic_DNA"/>
</dbReference>
<organism evidence="2 3">
    <name type="scientific">Reticulomyxa filosa</name>
    <dbReference type="NCBI Taxonomy" id="46433"/>
    <lineage>
        <taxon>Eukaryota</taxon>
        <taxon>Sar</taxon>
        <taxon>Rhizaria</taxon>
        <taxon>Retaria</taxon>
        <taxon>Foraminifera</taxon>
        <taxon>Monothalamids</taxon>
        <taxon>Reticulomyxidae</taxon>
        <taxon>Reticulomyxa</taxon>
    </lineage>
</organism>
<accession>X6MYL9</accession>
<dbReference type="Proteomes" id="UP000023152">
    <property type="component" value="Unassembled WGS sequence"/>
</dbReference>
<reference evidence="2 3" key="1">
    <citation type="journal article" date="2013" name="Curr. Biol.">
        <title>The Genome of the Foraminiferan Reticulomyxa filosa.</title>
        <authorList>
            <person name="Glockner G."/>
            <person name="Hulsmann N."/>
            <person name="Schleicher M."/>
            <person name="Noegel A.A."/>
            <person name="Eichinger L."/>
            <person name="Gallinger C."/>
            <person name="Pawlowski J."/>
            <person name="Sierra R."/>
            <person name="Euteneuer U."/>
            <person name="Pillet L."/>
            <person name="Moustafa A."/>
            <person name="Platzer M."/>
            <person name="Groth M."/>
            <person name="Szafranski K."/>
            <person name="Schliwa M."/>
        </authorList>
    </citation>
    <scope>NUCLEOTIDE SEQUENCE [LARGE SCALE GENOMIC DNA]</scope>
</reference>
<feature type="compositionally biased region" description="Basic and acidic residues" evidence="1">
    <location>
        <begin position="126"/>
        <end position="145"/>
    </location>
</feature>
<evidence type="ECO:0000256" key="1">
    <source>
        <dbReference type="SAM" id="MobiDB-lite"/>
    </source>
</evidence>
<feature type="compositionally biased region" description="Acidic residues" evidence="1">
    <location>
        <begin position="112"/>
        <end position="125"/>
    </location>
</feature>
<feature type="region of interest" description="Disordered" evidence="1">
    <location>
        <begin position="98"/>
        <end position="166"/>
    </location>
</feature>
<dbReference type="AlphaFoldDB" id="X6MYL9"/>
<evidence type="ECO:0000313" key="3">
    <source>
        <dbReference type="Proteomes" id="UP000023152"/>
    </source>
</evidence>
<proteinExistence type="predicted"/>
<name>X6MYL9_RETFI</name>
<gene>
    <name evidence="2" type="ORF">RFI_18102</name>
</gene>
<keyword evidence="3" id="KW-1185">Reference proteome</keyword>
<sequence>MEASSKEDGLGQESKLPIETSTSALSVKSNTADTKNDDKTNEKMTTQMKLQQLTNNLDIALAFTEEEKKSKKNVYFNMEANTQRNMTDENDVEIELTNANQNDNDEKKYNSNEDDDDDKDNDDNENDHKYNDTDKDKGKDKDTKLESGGQHHKSRSGPILADKFEPDHRTISHYDPMFEQTEYAAKNVIKPVFNNVFMEKFGPEVDITEAMGEIRRLFCALHFLQEG</sequence>
<evidence type="ECO:0000313" key="2">
    <source>
        <dbReference type="EMBL" id="ETO19135.1"/>
    </source>
</evidence>